<evidence type="ECO:0000313" key="1">
    <source>
        <dbReference type="EMBL" id="GBM57932.1"/>
    </source>
</evidence>
<organism evidence="1 2">
    <name type="scientific">Araneus ventricosus</name>
    <name type="common">Orbweaver spider</name>
    <name type="synonym">Epeira ventricosa</name>
    <dbReference type="NCBI Taxonomy" id="182803"/>
    <lineage>
        <taxon>Eukaryota</taxon>
        <taxon>Metazoa</taxon>
        <taxon>Ecdysozoa</taxon>
        <taxon>Arthropoda</taxon>
        <taxon>Chelicerata</taxon>
        <taxon>Arachnida</taxon>
        <taxon>Araneae</taxon>
        <taxon>Araneomorphae</taxon>
        <taxon>Entelegynae</taxon>
        <taxon>Araneoidea</taxon>
        <taxon>Araneidae</taxon>
        <taxon>Araneus</taxon>
    </lineage>
</organism>
<protein>
    <submittedName>
        <fullName evidence="1">Uncharacterized protein</fullName>
    </submittedName>
</protein>
<keyword evidence="2" id="KW-1185">Reference proteome</keyword>
<comment type="caution">
    <text evidence="1">The sequence shown here is derived from an EMBL/GenBank/DDBJ whole genome shotgun (WGS) entry which is preliminary data.</text>
</comment>
<dbReference type="Proteomes" id="UP000499080">
    <property type="component" value="Unassembled WGS sequence"/>
</dbReference>
<dbReference type="EMBL" id="BGPR01001614">
    <property type="protein sequence ID" value="GBM57932.1"/>
    <property type="molecule type" value="Genomic_DNA"/>
</dbReference>
<name>A0A4Y2GV97_ARAVE</name>
<reference evidence="1 2" key="1">
    <citation type="journal article" date="2019" name="Sci. Rep.">
        <title>Orb-weaving spider Araneus ventricosus genome elucidates the spidroin gene catalogue.</title>
        <authorList>
            <person name="Kono N."/>
            <person name="Nakamura H."/>
            <person name="Ohtoshi R."/>
            <person name="Moran D.A.P."/>
            <person name="Shinohara A."/>
            <person name="Yoshida Y."/>
            <person name="Fujiwara M."/>
            <person name="Mori M."/>
            <person name="Tomita M."/>
            <person name="Arakawa K."/>
        </authorList>
    </citation>
    <scope>NUCLEOTIDE SEQUENCE [LARGE SCALE GENOMIC DNA]</scope>
</reference>
<evidence type="ECO:0000313" key="2">
    <source>
        <dbReference type="Proteomes" id="UP000499080"/>
    </source>
</evidence>
<proteinExistence type="predicted"/>
<sequence>MVLHSVKSTHSLIDRIKLLLVNKPNISLNWVRAHIDIEGIKLADSITESATMKDYIDFDAKIPKSWIKNQLKFIQKKGGNKDGICHKKRGSFLD</sequence>
<dbReference type="AlphaFoldDB" id="A0A4Y2GV97"/>
<gene>
    <name evidence="1" type="ORF">AVEN_206005_1</name>
</gene>
<accession>A0A4Y2GV97</accession>